<evidence type="ECO:0000259" key="6">
    <source>
        <dbReference type="PROSITE" id="PS51935"/>
    </source>
</evidence>
<dbReference type="Pfam" id="PF00877">
    <property type="entry name" value="NLPC_P60"/>
    <property type="match status" value="1"/>
</dbReference>
<dbReference type="PROSITE" id="PS51257">
    <property type="entry name" value="PROKAR_LIPOPROTEIN"/>
    <property type="match status" value="1"/>
</dbReference>
<keyword evidence="4" id="KW-0788">Thiol protease</keyword>
<feature type="domain" description="NlpC/P60" evidence="6">
    <location>
        <begin position="64"/>
        <end position="191"/>
    </location>
</feature>
<sequence length="191" mass="21478">MRLSLFLLMLSLFLFSCKSGKTLKNKNSHTVLAADKVTDSIKTINTLNFETEPATETDAPSESSNKAFNIIDFAKQFEGVKYKFGGTTKKGMDCSGLVYETFKAFDISLPRISREMAKEGVQVYIDDVKEGDLLFFKTTKKRNIISHVGLVVTALPGNIEFIHSTTNQGVIISSLAERYWYYSFSEARRIL</sequence>
<organism evidence="7 8">
    <name type="scientific">Gaetbulibacter aquiaggeris</name>
    <dbReference type="NCBI Taxonomy" id="1735373"/>
    <lineage>
        <taxon>Bacteria</taxon>
        <taxon>Pseudomonadati</taxon>
        <taxon>Bacteroidota</taxon>
        <taxon>Flavobacteriia</taxon>
        <taxon>Flavobacteriales</taxon>
        <taxon>Flavobacteriaceae</taxon>
        <taxon>Gaetbulibacter</taxon>
    </lineage>
</organism>
<gene>
    <name evidence="7" type="ORF">V8G56_04160</name>
</gene>
<dbReference type="Proteomes" id="UP001610104">
    <property type="component" value="Unassembled WGS sequence"/>
</dbReference>
<dbReference type="EMBL" id="JBAWKC010000001">
    <property type="protein sequence ID" value="MFH6767921.1"/>
    <property type="molecule type" value="Genomic_DNA"/>
</dbReference>
<feature type="signal peptide" evidence="5">
    <location>
        <begin position="1"/>
        <end position="20"/>
    </location>
</feature>
<dbReference type="InterPro" id="IPR051202">
    <property type="entry name" value="Peptidase_C40"/>
</dbReference>
<dbReference type="Gene3D" id="3.90.1720.10">
    <property type="entry name" value="endopeptidase domain like (from Nostoc punctiforme)"/>
    <property type="match status" value="1"/>
</dbReference>
<dbReference type="PANTHER" id="PTHR47053">
    <property type="entry name" value="MUREIN DD-ENDOPEPTIDASE MEPH-RELATED"/>
    <property type="match status" value="1"/>
</dbReference>
<protein>
    <submittedName>
        <fullName evidence="7">C40 family peptidase</fullName>
    </submittedName>
</protein>
<keyword evidence="3" id="KW-0378">Hydrolase</keyword>
<comment type="caution">
    <text evidence="7">The sequence shown here is derived from an EMBL/GenBank/DDBJ whole genome shotgun (WGS) entry which is preliminary data.</text>
</comment>
<proteinExistence type="inferred from homology"/>
<evidence type="ECO:0000256" key="2">
    <source>
        <dbReference type="ARBA" id="ARBA00022670"/>
    </source>
</evidence>
<dbReference type="InterPro" id="IPR000064">
    <property type="entry name" value="NLP_P60_dom"/>
</dbReference>
<name>A0ABW7MM75_9FLAO</name>
<feature type="chain" id="PRO_5046637990" evidence="5">
    <location>
        <begin position="21"/>
        <end position="191"/>
    </location>
</feature>
<keyword evidence="2" id="KW-0645">Protease</keyword>
<evidence type="ECO:0000313" key="8">
    <source>
        <dbReference type="Proteomes" id="UP001610104"/>
    </source>
</evidence>
<reference evidence="7 8" key="1">
    <citation type="submission" date="2024-02" db="EMBL/GenBank/DDBJ databases">
        <title>A Gaetbulibacter species isolated from tidal flats and genomic insights of their niches.</title>
        <authorList>
            <person name="Ye Y."/>
        </authorList>
    </citation>
    <scope>NUCLEOTIDE SEQUENCE [LARGE SCALE GENOMIC DNA]</scope>
    <source>
        <strain evidence="7 8">KEM-8</strain>
    </source>
</reference>
<keyword evidence="8" id="KW-1185">Reference proteome</keyword>
<evidence type="ECO:0000256" key="5">
    <source>
        <dbReference type="SAM" id="SignalP"/>
    </source>
</evidence>
<dbReference type="InterPro" id="IPR038765">
    <property type="entry name" value="Papain-like_cys_pep_sf"/>
</dbReference>
<comment type="similarity">
    <text evidence="1">Belongs to the peptidase C40 family.</text>
</comment>
<dbReference type="SUPFAM" id="SSF54001">
    <property type="entry name" value="Cysteine proteinases"/>
    <property type="match status" value="1"/>
</dbReference>
<dbReference type="RefSeq" id="WP_395437200.1">
    <property type="nucleotide sequence ID" value="NZ_JBAWKC010000001.1"/>
</dbReference>
<evidence type="ECO:0000256" key="4">
    <source>
        <dbReference type="ARBA" id="ARBA00022807"/>
    </source>
</evidence>
<evidence type="ECO:0000256" key="1">
    <source>
        <dbReference type="ARBA" id="ARBA00007074"/>
    </source>
</evidence>
<keyword evidence="5" id="KW-0732">Signal</keyword>
<accession>A0ABW7MM75</accession>
<dbReference type="PROSITE" id="PS51935">
    <property type="entry name" value="NLPC_P60"/>
    <property type="match status" value="1"/>
</dbReference>
<evidence type="ECO:0000256" key="3">
    <source>
        <dbReference type="ARBA" id="ARBA00022801"/>
    </source>
</evidence>
<evidence type="ECO:0000313" key="7">
    <source>
        <dbReference type="EMBL" id="MFH6767921.1"/>
    </source>
</evidence>
<dbReference type="PANTHER" id="PTHR47053:SF1">
    <property type="entry name" value="MUREIN DD-ENDOPEPTIDASE MEPH-RELATED"/>
    <property type="match status" value="1"/>
</dbReference>